<dbReference type="AlphaFoldDB" id="A0A381YKR3"/>
<keyword evidence="3" id="KW-0862">Zinc</keyword>
<evidence type="ECO:0000256" key="4">
    <source>
        <dbReference type="ARBA" id="ARBA00023239"/>
    </source>
</evidence>
<gene>
    <name evidence="6" type="ORF">METZ01_LOCUS130510</name>
</gene>
<dbReference type="InterPro" id="IPR011057">
    <property type="entry name" value="Mss4-like_sf"/>
</dbReference>
<evidence type="ECO:0000259" key="5">
    <source>
        <dbReference type="PROSITE" id="PS51891"/>
    </source>
</evidence>
<dbReference type="SUPFAM" id="SSF51316">
    <property type="entry name" value="Mss4-like"/>
    <property type="match status" value="1"/>
</dbReference>
<evidence type="ECO:0000256" key="1">
    <source>
        <dbReference type="ARBA" id="ARBA00005495"/>
    </source>
</evidence>
<evidence type="ECO:0000256" key="2">
    <source>
        <dbReference type="ARBA" id="ARBA00022723"/>
    </source>
</evidence>
<protein>
    <recommendedName>
        <fullName evidence="5">CENP-V/GFA domain-containing protein</fullName>
    </recommendedName>
</protein>
<name>A0A381YKR3_9ZZZZ</name>
<evidence type="ECO:0000256" key="3">
    <source>
        <dbReference type="ARBA" id="ARBA00022833"/>
    </source>
</evidence>
<sequence length="142" mass="15972">MEKSKKLKTDPHINLGSCLCGSVRFEISGAMSNIIFCHCTQCRKSTGNFVASVSVEKKYFNLIQDNKLKWYASSDEAERGFCSTCGSNLFWKPKQASYICVWAGSIDEPNDLKGEAHIFTAFAGNYYSIEDGLPQFEHDYPE</sequence>
<organism evidence="6">
    <name type="scientific">marine metagenome</name>
    <dbReference type="NCBI Taxonomy" id="408172"/>
    <lineage>
        <taxon>unclassified sequences</taxon>
        <taxon>metagenomes</taxon>
        <taxon>ecological metagenomes</taxon>
    </lineage>
</organism>
<dbReference type="InterPro" id="IPR006913">
    <property type="entry name" value="CENP-V/GFA"/>
</dbReference>
<keyword evidence="4" id="KW-0456">Lyase</keyword>
<dbReference type="Pfam" id="PF04828">
    <property type="entry name" value="GFA"/>
    <property type="match status" value="1"/>
</dbReference>
<dbReference type="PROSITE" id="PS51891">
    <property type="entry name" value="CENP_V_GFA"/>
    <property type="match status" value="1"/>
</dbReference>
<reference evidence="6" key="1">
    <citation type="submission" date="2018-05" db="EMBL/GenBank/DDBJ databases">
        <authorList>
            <person name="Lanie J.A."/>
            <person name="Ng W.-L."/>
            <person name="Kazmierczak K.M."/>
            <person name="Andrzejewski T.M."/>
            <person name="Davidsen T.M."/>
            <person name="Wayne K.J."/>
            <person name="Tettelin H."/>
            <person name="Glass J.I."/>
            <person name="Rusch D."/>
            <person name="Podicherti R."/>
            <person name="Tsui H.-C.T."/>
            <person name="Winkler M.E."/>
        </authorList>
    </citation>
    <scope>NUCLEOTIDE SEQUENCE</scope>
</reference>
<proteinExistence type="inferred from homology"/>
<feature type="domain" description="CENP-V/GFA" evidence="5">
    <location>
        <begin position="14"/>
        <end position="128"/>
    </location>
</feature>
<dbReference type="GO" id="GO:0046872">
    <property type="term" value="F:metal ion binding"/>
    <property type="evidence" value="ECO:0007669"/>
    <property type="project" value="UniProtKB-KW"/>
</dbReference>
<dbReference type="EMBL" id="UINC01018479">
    <property type="protein sequence ID" value="SVA77656.1"/>
    <property type="molecule type" value="Genomic_DNA"/>
</dbReference>
<dbReference type="GO" id="GO:0016846">
    <property type="term" value="F:carbon-sulfur lyase activity"/>
    <property type="evidence" value="ECO:0007669"/>
    <property type="project" value="InterPro"/>
</dbReference>
<comment type="similarity">
    <text evidence="1">Belongs to the Gfa family.</text>
</comment>
<keyword evidence="2" id="KW-0479">Metal-binding</keyword>
<accession>A0A381YKR3</accession>
<dbReference type="PANTHER" id="PTHR33337:SF40">
    <property type="entry name" value="CENP-V_GFA DOMAIN-CONTAINING PROTEIN-RELATED"/>
    <property type="match status" value="1"/>
</dbReference>
<dbReference type="PANTHER" id="PTHR33337">
    <property type="entry name" value="GFA DOMAIN-CONTAINING PROTEIN"/>
    <property type="match status" value="1"/>
</dbReference>
<evidence type="ECO:0000313" key="6">
    <source>
        <dbReference type="EMBL" id="SVA77656.1"/>
    </source>
</evidence>
<dbReference type="Gene3D" id="3.90.1590.10">
    <property type="entry name" value="glutathione-dependent formaldehyde- activating enzyme (gfa)"/>
    <property type="match status" value="1"/>
</dbReference>